<dbReference type="InterPro" id="IPR003395">
    <property type="entry name" value="RecF/RecN/SMC_N"/>
</dbReference>
<dbReference type="PIRSF" id="PIRSF005719">
    <property type="entry name" value="SMC"/>
    <property type="match status" value="1"/>
</dbReference>
<dbReference type="GO" id="GO:0007062">
    <property type="term" value="P:sister chromatid cohesion"/>
    <property type="evidence" value="ECO:0007669"/>
    <property type="project" value="InterPro"/>
</dbReference>
<comment type="domain">
    <text evidence="6">Contains large globular domains required for ATP hydrolysis at each terminus and a third globular domain forming a flexible hinge near the middle of the molecule. These domains are separated by coiled-coil structures.</text>
</comment>
<dbReference type="HAMAP" id="MF_01894">
    <property type="entry name" value="Smc_prok"/>
    <property type="match status" value="1"/>
</dbReference>
<accession>A0A0W0SFZ6</accession>
<dbReference type="GO" id="GO:0030261">
    <property type="term" value="P:chromosome condensation"/>
    <property type="evidence" value="ECO:0007669"/>
    <property type="project" value="InterPro"/>
</dbReference>
<feature type="coiled-coil region" evidence="6">
    <location>
        <begin position="170"/>
        <end position="225"/>
    </location>
</feature>
<dbReference type="GO" id="GO:0005737">
    <property type="term" value="C:cytoplasm"/>
    <property type="evidence" value="ECO:0007669"/>
    <property type="project" value="UniProtKB-SubCell"/>
</dbReference>
<name>A0A0W0SFZ6_9GAMM</name>
<dbReference type="GO" id="GO:0005524">
    <property type="term" value="F:ATP binding"/>
    <property type="evidence" value="ECO:0007669"/>
    <property type="project" value="UniProtKB-UniRule"/>
</dbReference>
<evidence type="ECO:0000256" key="4">
    <source>
        <dbReference type="ARBA" id="ARBA00023054"/>
    </source>
</evidence>
<evidence type="ECO:0000313" key="8">
    <source>
        <dbReference type="EMBL" id="KTC82387.1"/>
    </source>
</evidence>
<dbReference type="Proteomes" id="UP000054921">
    <property type="component" value="Unassembled WGS sequence"/>
</dbReference>
<dbReference type="OrthoDB" id="9808768at2"/>
<evidence type="ECO:0000259" key="7">
    <source>
        <dbReference type="Pfam" id="PF02463"/>
    </source>
</evidence>
<dbReference type="PANTHER" id="PTHR43977">
    <property type="entry name" value="STRUCTURAL MAINTENANCE OF CHROMOSOMES PROTEIN 3"/>
    <property type="match status" value="1"/>
</dbReference>
<organism evidence="8 9">
    <name type="scientific">Legionella cherrii</name>
    <dbReference type="NCBI Taxonomy" id="28084"/>
    <lineage>
        <taxon>Bacteria</taxon>
        <taxon>Pseudomonadati</taxon>
        <taxon>Pseudomonadota</taxon>
        <taxon>Gammaproteobacteria</taxon>
        <taxon>Legionellales</taxon>
        <taxon>Legionellaceae</taxon>
        <taxon>Legionella</taxon>
    </lineage>
</organism>
<comment type="subcellular location">
    <subcellularLocation>
        <location evidence="6">Cytoplasm</location>
    </subcellularLocation>
</comment>
<sequence>MHLKQLKLAGFKSFVDPTVVHFPSQLVAVVGPNGCGKSNIIDAVRWVMGESSARNLRGESMTDVIFNGSSNRKSVGQASVELVFDNSLGRLTGPFASYGEIAVKRVVTRDGDSSYYLNGSRCRRKDITDIFLGTGAGARGYSIIGQGTISQLIEARPEDLRVYLEEAAGVSKYKERRRETLQRIDHTRENLTRVADIREELDKQLQRLERQAKAAERYLILKDEEQLCRAEILALKWHDFIVQQEVKQRQIQELAVSYEQQQSALVKANKERVELNETLHDVEEQTQQIQASFYQLGTEIARLEETIQQQTREKKRLEQDQQQMQDDWQIAEQQLKSDKEALLHCQQNSYDLEKRLEQLRAQFKELEVDWQDTQTQQAEWDLHWQEVQTQTSNLKREFQVTEVNARHLEEKYQQTLLRLEKLQLEQETISVTDLQQTRNHLEEQRIKLIADHEFDALQLKQSQENTEQLRGKLQNIEQQLHVLQDDFHHANSEYAALMAAQRAARQGMQRSKNVIKEWSEKPRLMDILQVETKWQSACERVLNEALHAYVLESFEELWPQRAICERQGENIVTLRNINLKASSYPRLIDKIKGTIPANAYPLEHIYAAEHFDEALSWLPALAVHESIITPDGFWLGQGWVKFVTPETQDELGLLARQQKITELAAVVQELQEKIEVIRTERDDTHQQLQKSLKDIELHQLNVNASNDALRTNSVALSANEQTILQAEKQATSLAFECDELKLTLEETAAEQCTIKEKLHYLEEQCQVYEQQQEHCLQEKQNRVQTLASKNKQLEESRVVLHHAELEYDREKNKIQQLNDRIQREQERLNVLQERLEHIAMLCLQTEGPGEELKEQLAQQLQKQGEIELQLTLSREQLSQLRIALEECEKNILNCDFEVKRIQEQISNTRMEEQALAVRASSVQESLDESGLQAQALLEQIPTGVTQAMREDELIALSEKIKRLGAINLAAIEEFTTEQQRKVYLDEQYDDLTQALATLETAIEKMDKETRSRLENTFNEVNSSFKALFPRLFGGGRAQLELTCDNLLEAGIVVMAQPPGKRNSTIHLLSGGEKAMTAVALVFAIFQLNPSPFCMLDEVDAPLDDVNVGRFCALVKEMSQFVQFLFITHNKVTMELADHLIGVTMREPGVSRLVAVDVTQALAME</sequence>
<dbReference type="Pfam" id="PF02463">
    <property type="entry name" value="SMC_N"/>
    <property type="match status" value="2"/>
</dbReference>
<comment type="function">
    <text evidence="6">Required for chromosome condensation and partitioning.</text>
</comment>
<dbReference type="EMBL" id="LNXW01000009">
    <property type="protein sequence ID" value="KTC82387.1"/>
    <property type="molecule type" value="Genomic_DNA"/>
</dbReference>
<gene>
    <name evidence="6 8" type="primary">smc</name>
    <name evidence="8" type="ORF">Lche_0651</name>
</gene>
<keyword evidence="2 6" id="KW-0547">Nucleotide-binding</keyword>
<keyword evidence="4 6" id="KW-0175">Coiled coil</keyword>
<dbReference type="GO" id="GO:0005694">
    <property type="term" value="C:chromosome"/>
    <property type="evidence" value="ECO:0007669"/>
    <property type="project" value="InterPro"/>
</dbReference>
<dbReference type="CDD" id="cd03278">
    <property type="entry name" value="ABC_SMC_barmotin"/>
    <property type="match status" value="2"/>
</dbReference>
<dbReference type="AlphaFoldDB" id="A0A0W0SFZ6"/>
<evidence type="ECO:0000313" key="9">
    <source>
        <dbReference type="Proteomes" id="UP000054921"/>
    </source>
</evidence>
<dbReference type="STRING" id="28084.Lche_0651"/>
<dbReference type="SUPFAM" id="SSF57997">
    <property type="entry name" value="Tropomyosin"/>
    <property type="match status" value="1"/>
</dbReference>
<keyword evidence="5 6" id="KW-0238">DNA-binding</keyword>
<evidence type="ECO:0000256" key="6">
    <source>
        <dbReference type="HAMAP-Rule" id="MF_01894"/>
    </source>
</evidence>
<dbReference type="InterPro" id="IPR036277">
    <property type="entry name" value="SMC_hinge_sf"/>
</dbReference>
<feature type="domain" description="RecF/RecN/SMC N-terminal" evidence="7">
    <location>
        <begin position="2"/>
        <end position="131"/>
    </location>
</feature>
<feature type="domain" description="RecF/RecN/SMC N-terminal" evidence="7">
    <location>
        <begin position="425"/>
        <end position="1150"/>
    </location>
</feature>
<dbReference type="SUPFAM" id="SSF52540">
    <property type="entry name" value="P-loop containing nucleoside triphosphate hydrolases"/>
    <property type="match status" value="1"/>
</dbReference>
<keyword evidence="1 6" id="KW-0963">Cytoplasm</keyword>
<dbReference type="NCBIfam" id="TIGR02168">
    <property type="entry name" value="SMC_prok_B"/>
    <property type="match status" value="1"/>
</dbReference>
<feature type="coiled-coil region" evidence="6">
    <location>
        <begin position="660"/>
        <end position="687"/>
    </location>
</feature>
<dbReference type="GO" id="GO:0016887">
    <property type="term" value="F:ATP hydrolysis activity"/>
    <property type="evidence" value="ECO:0007669"/>
    <property type="project" value="InterPro"/>
</dbReference>
<dbReference type="InterPro" id="IPR011890">
    <property type="entry name" value="SMC_prok"/>
</dbReference>
<evidence type="ECO:0000256" key="5">
    <source>
        <dbReference type="ARBA" id="ARBA00023125"/>
    </source>
</evidence>
<feature type="coiled-coil region" evidence="6">
    <location>
        <begin position="776"/>
        <end position="841"/>
    </location>
</feature>
<dbReference type="InterPro" id="IPR027417">
    <property type="entry name" value="P-loop_NTPase"/>
</dbReference>
<dbReference type="GO" id="GO:0003677">
    <property type="term" value="F:DNA binding"/>
    <property type="evidence" value="ECO:0007669"/>
    <property type="project" value="UniProtKB-UniRule"/>
</dbReference>
<keyword evidence="3 6" id="KW-0067">ATP-binding</keyword>
<dbReference type="Gene3D" id="3.40.50.300">
    <property type="entry name" value="P-loop containing nucleotide triphosphate hydrolases"/>
    <property type="match status" value="2"/>
</dbReference>
<proteinExistence type="inferred from homology"/>
<evidence type="ECO:0000256" key="3">
    <source>
        <dbReference type="ARBA" id="ARBA00022840"/>
    </source>
</evidence>
<feature type="binding site" evidence="6">
    <location>
        <begin position="32"/>
        <end position="39"/>
    </location>
    <ligand>
        <name>ATP</name>
        <dbReference type="ChEBI" id="CHEBI:30616"/>
    </ligand>
</feature>
<comment type="subunit">
    <text evidence="6">Homodimer.</text>
</comment>
<evidence type="ECO:0000256" key="1">
    <source>
        <dbReference type="ARBA" id="ARBA00022490"/>
    </source>
</evidence>
<feature type="coiled-coil region" evidence="6">
    <location>
        <begin position="405"/>
        <end position="493"/>
    </location>
</feature>
<evidence type="ECO:0000256" key="2">
    <source>
        <dbReference type="ARBA" id="ARBA00022741"/>
    </source>
</evidence>
<protein>
    <recommendedName>
        <fullName evidence="6">Chromosome partition protein Smc</fullName>
    </recommendedName>
</protein>
<comment type="caution">
    <text evidence="8">The sequence shown here is derived from an EMBL/GenBank/DDBJ whole genome shotgun (WGS) entry which is preliminary data.</text>
</comment>
<feature type="coiled-coil region" evidence="6">
    <location>
        <begin position="251"/>
        <end position="376"/>
    </location>
</feature>
<feature type="coiled-coil region" evidence="6">
    <location>
        <begin position="870"/>
        <end position="904"/>
    </location>
</feature>
<dbReference type="GO" id="GO:0006260">
    <property type="term" value="P:DNA replication"/>
    <property type="evidence" value="ECO:0007669"/>
    <property type="project" value="UniProtKB-UniRule"/>
</dbReference>
<dbReference type="RefSeq" id="WP_058387394.1">
    <property type="nucleotide sequence ID" value="NZ_LNXW01000009.1"/>
</dbReference>
<dbReference type="GO" id="GO:0007059">
    <property type="term" value="P:chromosome segregation"/>
    <property type="evidence" value="ECO:0007669"/>
    <property type="project" value="UniProtKB-UniRule"/>
</dbReference>
<comment type="similarity">
    <text evidence="6">Belongs to the SMC family.</text>
</comment>
<dbReference type="PATRIC" id="fig|28084.5.peg.701"/>
<reference evidence="8 9" key="1">
    <citation type="submission" date="2015-11" db="EMBL/GenBank/DDBJ databases">
        <title>Genomic analysis of 38 Legionella species identifies large and diverse effector repertoires.</title>
        <authorList>
            <person name="Burstein D."/>
            <person name="Amaro F."/>
            <person name="Zusman T."/>
            <person name="Lifshitz Z."/>
            <person name="Cohen O."/>
            <person name="Gilbert J.A."/>
            <person name="Pupko T."/>
            <person name="Shuman H.A."/>
            <person name="Segal G."/>
        </authorList>
    </citation>
    <scope>NUCLEOTIDE SEQUENCE [LARGE SCALE GENOMIC DNA]</scope>
    <source>
        <strain evidence="8 9">ORW</strain>
    </source>
</reference>
<dbReference type="InterPro" id="IPR024704">
    <property type="entry name" value="SMC"/>
</dbReference>
<dbReference type="SUPFAM" id="SSF75553">
    <property type="entry name" value="Smc hinge domain"/>
    <property type="match status" value="1"/>
</dbReference>